<organism evidence="6 7">
    <name type="scientific">Novymonas esmeraldas</name>
    <dbReference type="NCBI Taxonomy" id="1808958"/>
    <lineage>
        <taxon>Eukaryota</taxon>
        <taxon>Discoba</taxon>
        <taxon>Euglenozoa</taxon>
        <taxon>Kinetoplastea</taxon>
        <taxon>Metakinetoplastina</taxon>
        <taxon>Trypanosomatida</taxon>
        <taxon>Trypanosomatidae</taxon>
        <taxon>Novymonas</taxon>
    </lineage>
</organism>
<keyword evidence="2" id="KW-0479">Metal-binding</keyword>
<dbReference type="SUPFAM" id="SSF55856">
    <property type="entry name" value="Cytochrome b5-like heme/steroid binding domain"/>
    <property type="match status" value="1"/>
</dbReference>
<dbReference type="EMBL" id="JAECZO010000006">
    <property type="protein sequence ID" value="KAK7200552.1"/>
    <property type="molecule type" value="Genomic_DNA"/>
</dbReference>
<keyword evidence="7" id="KW-1185">Reference proteome</keyword>
<dbReference type="GO" id="GO:0046872">
    <property type="term" value="F:metal ion binding"/>
    <property type="evidence" value="ECO:0007669"/>
    <property type="project" value="UniProtKB-KW"/>
</dbReference>
<evidence type="ECO:0000256" key="3">
    <source>
        <dbReference type="ARBA" id="ARBA00023004"/>
    </source>
</evidence>
<feature type="domain" description="Cytochrome b5 heme-binding" evidence="5">
    <location>
        <begin position="1"/>
        <end position="78"/>
    </location>
</feature>
<dbReference type="GO" id="GO:0020037">
    <property type="term" value="F:heme binding"/>
    <property type="evidence" value="ECO:0007669"/>
    <property type="project" value="TreeGrafter"/>
</dbReference>
<name>A0AAW0F1X4_9TRYP</name>
<dbReference type="Gene3D" id="3.10.120.10">
    <property type="entry name" value="Cytochrome b5-like heme/steroid binding domain"/>
    <property type="match status" value="1"/>
</dbReference>
<evidence type="ECO:0000256" key="2">
    <source>
        <dbReference type="ARBA" id="ARBA00022723"/>
    </source>
</evidence>
<gene>
    <name evidence="6" type="ORF">NESM_000110900</name>
</gene>
<comment type="similarity">
    <text evidence="4">Belongs to the cytochrome b5 family.</text>
</comment>
<dbReference type="PANTHER" id="PTHR19359">
    <property type="entry name" value="CYTOCHROME B5"/>
    <property type="match status" value="1"/>
</dbReference>
<proteinExistence type="inferred from homology"/>
<dbReference type="InterPro" id="IPR050668">
    <property type="entry name" value="Cytochrome_b5"/>
</dbReference>
<keyword evidence="1" id="KW-0349">Heme</keyword>
<dbReference type="Pfam" id="PF00173">
    <property type="entry name" value="Cyt-b5"/>
    <property type="match status" value="1"/>
</dbReference>
<evidence type="ECO:0000313" key="6">
    <source>
        <dbReference type="EMBL" id="KAK7200552.1"/>
    </source>
</evidence>
<dbReference type="SMART" id="SM01117">
    <property type="entry name" value="Cyt-b5"/>
    <property type="match status" value="1"/>
</dbReference>
<dbReference type="Proteomes" id="UP001430356">
    <property type="component" value="Unassembled WGS sequence"/>
</dbReference>
<comment type="caution">
    <text evidence="6">The sequence shown here is derived from an EMBL/GenBank/DDBJ whole genome shotgun (WGS) entry which is preliminary data.</text>
</comment>
<dbReference type="PROSITE" id="PS50255">
    <property type="entry name" value="CYTOCHROME_B5_2"/>
    <property type="match status" value="1"/>
</dbReference>
<evidence type="ECO:0000313" key="7">
    <source>
        <dbReference type="Proteomes" id="UP001430356"/>
    </source>
</evidence>
<sequence length="80" mass="9274">MMEYTREEVAAHRTPRDFWTIIDGDVYHFDVEFITTLHPGGLIILESAGKDGSVAFHDNHDMERVKPVLDEYRIGKLKRS</sequence>
<evidence type="ECO:0000256" key="1">
    <source>
        <dbReference type="ARBA" id="ARBA00022617"/>
    </source>
</evidence>
<accession>A0AAW0F1X4</accession>
<dbReference type="InterPro" id="IPR001199">
    <property type="entry name" value="Cyt_B5-like_heme/steroid-bd"/>
</dbReference>
<evidence type="ECO:0000259" key="5">
    <source>
        <dbReference type="PROSITE" id="PS50255"/>
    </source>
</evidence>
<evidence type="ECO:0000256" key="4">
    <source>
        <dbReference type="ARBA" id="ARBA00038168"/>
    </source>
</evidence>
<dbReference type="PANTHER" id="PTHR19359:SF95">
    <property type="entry name" value="CYTOCHROME B5 TYPE B"/>
    <property type="match status" value="1"/>
</dbReference>
<dbReference type="InterPro" id="IPR036400">
    <property type="entry name" value="Cyt_B5-like_heme/steroid_sf"/>
</dbReference>
<dbReference type="GO" id="GO:0016020">
    <property type="term" value="C:membrane"/>
    <property type="evidence" value="ECO:0007669"/>
    <property type="project" value="TreeGrafter"/>
</dbReference>
<dbReference type="AlphaFoldDB" id="A0AAW0F1X4"/>
<protein>
    <submittedName>
        <fullName evidence="6">Cytochrome b5 1</fullName>
    </submittedName>
</protein>
<reference evidence="6 7" key="1">
    <citation type="journal article" date="2021" name="MBio">
        <title>A New Model Trypanosomatid, Novymonas esmeraldas: Genomic Perception of Its 'Candidatus Pandoraea novymonadis' Endosymbiont.</title>
        <authorList>
            <person name="Zakharova A."/>
            <person name="Saura A."/>
            <person name="Butenko A."/>
            <person name="Podesvova L."/>
            <person name="Warmusova S."/>
            <person name="Kostygov A.Y."/>
            <person name="Nenarokova A."/>
            <person name="Lukes J."/>
            <person name="Opperdoes F.R."/>
            <person name="Yurchenko V."/>
        </authorList>
    </citation>
    <scope>NUCLEOTIDE SEQUENCE [LARGE SCALE GENOMIC DNA]</scope>
    <source>
        <strain evidence="6 7">E262AT.01</strain>
    </source>
</reference>
<keyword evidence="3" id="KW-0408">Iron</keyword>